<dbReference type="AlphaFoldDB" id="A0A2B4RBT4"/>
<dbReference type="InterPro" id="IPR040195">
    <property type="entry name" value="CUE_CUED1"/>
</dbReference>
<dbReference type="EMBL" id="LSMT01000902">
    <property type="protein sequence ID" value="PFX13755.1"/>
    <property type="molecule type" value="Genomic_DNA"/>
</dbReference>
<feature type="region of interest" description="Disordered" evidence="1">
    <location>
        <begin position="327"/>
        <end position="389"/>
    </location>
</feature>
<feature type="region of interest" description="Disordered" evidence="1">
    <location>
        <begin position="81"/>
        <end position="131"/>
    </location>
</feature>
<sequence length="396" mass="43644">MVPMFGGTNLMHRPPERPRTTGQANNEPRQLDFTAAMNDFKHMFPNVDREVIEAVLRANNGLVDATIDQLLSMGLDMEGCNTSSKRSDLPPLPSYSDVDRSEPPPAYTPRDDKISPSSGSPSRPLPARPYSAWNPPLLGKLPDDFLRLGPPSTSSPGVFGDSMGDQELERFVEDEKLAMVLQNEEFIRELRHNKDFMSSLEKDRQRNTVPSQNMTPVEAPSSNVLVAAGGSNSSRHAPQSQTPAPVPSASPETAGAVGGHPAPAAGSTSPHDDAVLREKLKHMGKSTRKKFDKLARMFHRKNVNRPNLIATGTAASTANLLEGYSDDDDDKMLNAMGSARLEIMDERDEDKEREKSPEKTATQQKPREAEQRKPPGSVEPIVFFSDDDEFQFKQEN</sequence>
<feature type="compositionally biased region" description="Polar residues" evidence="1">
    <location>
        <begin position="207"/>
        <end position="243"/>
    </location>
</feature>
<dbReference type="STRING" id="50429.A0A2B4RBT4"/>
<dbReference type="Pfam" id="PF02845">
    <property type="entry name" value="CUE"/>
    <property type="match status" value="1"/>
</dbReference>
<gene>
    <name evidence="3" type="primary">Cuedc1</name>
    <name evidence="3" type="ORF">AWC38_SpisGene22128</name>
</gene>
<dbReference type="Gene3D" id="1.10.8.10">
    <property type="entry name" value="DNA helicase RuvA subunit, C-terminal domain"/>
    <property type="match status" value="1"/>
</dbReference>
<feature type="region of interest" description="Disordered" evidence="1">
    <location>
        <begin position="1"/>
        <end position="26"/>
    </location>
</feature>
<evidence type="ECO:0000256" key="1">
    <source>
        <dbReference type="SAM" id="MobiDB-lite"/>
    </source>
</evidence>
<dbReference type="PANTHER" id="PTHR13467:SF3">
    <property type="entry name" value="CUE DOMAIN-CONTAINING PROTEIN 1"/>
    <property type="match status" value="1"/>
</dbReference>
<feature type="domain" description="CUE" evidence="2">
    <location>
        <begin position="32"/>
        <end position="75"/>
    </location>
</feature>
<reference evidence="4" key="1">
    <citation type="journal article" date="2017" name="bioRxiv">
        <title>Comparative analysis of the genomes of Stylophora pistillata and Acropora digitifera provides evidence for extensive differences between species of corals.</title>
        <authorList>
            <person name="Voolstra C.R."/>
            <person name="Li Y."/>
            <person name="Liew Y.J."/>
            <person name="Baumgarten S."/>
            <person name="Zoccola D."/>
            <person name="Flot J.-F."/>
            <person name="Tambutte S."/>
            <person name="Allemand D."/>
            <person name="Aranda M."/>
        </authorList>
    </citation>
    <scope>NUCLEOTIDE SEQUENCE [LARGE SCALE GENOMIC DNA]</scope>
</reference>
<dbReference type="SUPFAM" id="SSF46934">
    <property type="entry name" value="UBA-like"/>
    <property type="match status" value="1"/>
</dbReference>
<feature type="region of interest" description="Disordered" evidence="1">
    <location>
        <begin position="198"/>
        <end position="271"/>
    </location>
</feature>
<dbReference type="InterPro" id="IPR009060">
    <property type="entry name" value="UBA-like_sf"/>
</dbReference>
<dbReference type="InterPro" id="IPR040192">
    <property type="entry name" value="CUEDC1"/>
</dbReference>
<keyword evidence="4" id="KW-1185">Reference proteome</keyword>
<name>A0A2B4RBT4_STYPI</name>
<dbReference type="OrthoDB" id="5794653at2759"/>
<dbReference type="Proteomes" id="UP000225706">
    <property type="component" value="Unassembled WGS sequence"/>
</dbReference>
<proteinExistence type="predicted"/>
<evidence type="ECO:0000259" key="2">
    <source>
        <dbReference type="PROSITE" id="PS51140"/>
    </source>
</evidence>
<evidence type="ECO:0000313" key="4">
    <source>
        <dbReference type="Proteomes" id="UP000225706"/>
    </source>
</evidence>
<dbReference type="SMART" id="SM00546">
    <property type="entry name" value="CUE"/>
    <property type="match status" value="1"/>
</dbReference>
<evidence type="ECO:0000313" key="3">
    <source>
        <dbReference type="EMBL" id="PFX13755.1"/>
    </source>
</evidence>
<dbReference type="InterPro" id="IPR003892">
    <property type="entry name" value="CUE"/>
</dbReference>
<dbReference type="GO" id="GO:0043130">
    <property type="term" value="F:ubiquitin binding"/>
    <property type="evidence" value="ECO:0007669"/>
    <property type="project" value="InterPro"/>
</dbReference>
<protein>
    <submittedName>
        <fullName evidence="3">CUE domain-containing protein 1</fullName>
    </submittedName>
</protein>
<dbReference type="CDD" id="cd14366">
    <property type="entry name" value="CUE_CUED1"/>
    <property type="match status" value="1"/>
</dbReference>
<comment type="caution">
    <text evidence="3">The sequence shown here is derived from an EMBL/GenBank/DDBJ whole genome shotgun (WGS) entry which is preliminary data.</text>
</comment>
<accession>A0A2B4RBT4</accession>
<dbReference type="PROSITE" id="PS51140">
    <property type="entry name" value="CUE"/>
    <property type="match status" value="1"/>
</dbReference>
<organism evidence="3 4">
    <name type="scientific">Stylophora pistillata</name>
    <name type="common">Smooth cauliflower coral</name>
    <dbReference type="NCBI Taxonomy" id="50429"/>
    <lineage>
        <taxon>Eukaryota</taxon>
        <taxon>Metazoa</taxon>
        <taxon>Cnidaria</taxon>
        <taxon>Anthozoa</taxon>
        <taxon>Hexacorallia</taxon>
        <taxon>Scleractinia</taxon>
        <taxon>Astrocoeniina</taxon>
        <taxon>Pocilloporidae</taxon>
        <taxon>Stylophora</taxon>
    </lineage>
</organism>
<dbReference type="PANTHER" id="PTHR13467">
    <property type="entry name" value="CUE DOMAIN CONTAINING PROTEIN 1"/>
    <property type="match status" value="1"/>
</dbReference>